<organism evidence="1 3">
    <name type="scientific">Medicago truncatula</name>
    <name type="common">Barrel medic</name>
    <name type="synonym">Medicago tribuloides</name>
    <dbReference type="NCBI Taxonomy" id="3880"/>
    <lineage>
        <taxon>Eukaryota</taxon>
        <taxon>Viridiplantae</taxon>
        <taxon>Streptophyta</taxon>
        <taxon>Embryophyta</taxon>
        <taxon>Tracheophyta</taxon>
        <taxon>Spermatophyta</taxon>
        <taxon>Magnoliopsida</taxon>
        <taxon>eudicotyledons</taxon>
        <taxon>Gunneridae</taxon>
        <taxon>Pentapetalae</taxon>
        <taxon>rosids</taxon>
        <taxon>fabids</taxon>
        <taxon>Fabales</taxon>
        <taxon>Fabaceae</taxon>
        <taxon>Papilionoideae</taxon>
        <taxon>50 kb inversion clade</taxon>
        <taxon>NPAAA clade</taxon>
        <taxon>Hologalegina</taxon>
        <taxon>IRL clade</taxon>
        <taxon>Trifolieae</taxon>
        <taxon>Medicago</taxon>
    </lineage>
</organism>
<dbReference type="EMBL" id="CM001221">
    <property type="protein sequence ID" value="AES94001.1"/>
    <property type="molecule type" value="Genomic_DNA"/>
</dbReference>
<dbReference type="AlphaFoldDB" id="G7KAQ5"/>
<evidence type="ECO:0000313" key="3">
    <source>
        <dbReference type="Proteomes" id="UP000002051"/>
    </source>
</evidence>
<reference evidence="1 3" key="1">
    <citation type="journal article" date="2011" name="Nature">
        <title>The Medicago genome provides insight into the evolution of rhizobial symbioses.</title>
        <authorList>
            <person name="Young N.D."/>
            <person name="Debelle F."/>
            <person name="Oldroyd G.E."/>
            <person name="Geurts R."/>
            <person name="Cannon S.B."/>
            <person name="Udvardi M.K."/>
            <person name="Benedito V.A."/>
            <person name="Mayer K.F."/>
            <person name="Gouzy J."/>
            <person name="Schoof H."/>
            <person name="Van de Peer Y."/>
            <person name="Proost S."/>
            <person name="Cook D.R."/>
            <person name="Meyers B.C."/>
            <person name="Spannagl M."/>
            <person name="Cheung F."/>
            <person name="De Mita S."/>
            <person name="Krishnakumar V."/>
            <person name="Gundlach H."/>
            <person name="Zhou S."/>
            <person name="Mudge J."/>
            <person name="Bharti A.K."/>
            <person name="Murray J.D."/>
            <person name="Naoumkina M.A."/>
            <person name="Rosen B."/>
            <person name="Silverstein K.A."/>
            <person name="Tang H."/>
            <person name="Rombauts S."/>
            <person name="Zhao P.X."/>
            <person name="Zhou P."/>
            <person name="Barbe V."/>
            <person name="Bardou P."/>
            <person name="Bechner M."/>
            <person name="Bellec A."/>
            <person name="Berger A."/>
            <person name="Berges H."/>
            <person name="Bidwell S."/>
            <person name="Bisseling T."/>
            <person name="Choisne N."/>
            <person name="Couloux A."/>
            <person name="Denny R."/>
            <person name="Deshpande S."/>
            <person name="Dai X."/>
            <person name="Doyle J.J."/>
            <person name="Dudez A.M."/>
            <person name="Farmer A.D."/>
            <person name="Fouteau S."/>
            <person name="Franken C."/>
            <person name="Gibelin C."/>
            <person name="Gish J."/>
            <person name="Goldstein S."/>
            <person name="Gonzalez A.J."/>
            <person name="Green P.J."/>
            <person name="Hallab A."/>
            <person name="Hartog M."/>
            <person name="Hua A."/>
            <person name="Humphray S.J."/>
            <person name="Jeong D.H."/>
            <person name="Jing Y."/>
            <person name="Jocker A."/>
            <person name="Kenton S.M."/>
            <person name="Kim D.J."/>
            <person name="Klee K."/>
            <person name="Lai H."/>
            <person name="Lang C."/>
            <person name="Lin S."/>
            <person name="Macmil S.L."/>
            <person name="Magdelenat G."/>
            <person name="Matthews L."/>
            <person name="McCorrison J."/>
            <person name="Monaghan E.L."/>
            <person name="Mun J.H."/>
            <person name="Najar F.Z."/>
            <person name="Nicholson C."/>
            <person name="Noirot C."/>
            <person name="O'Bleness M."/>
            <person name="Paule C.R."/>
            <person name="Poulain J."/>
            <person name="Prion F."/>
            <person name="Qin B."/>
            <person name="Qu C."/>
            <person name="Retzel E.F."/>
            <person name="Riddle C."/>
            <person name="Sallet E."/>
            <person name="Samain S."/>
            <person name="Samson N."/>
            <person name="Sanders I."/>
            <person name="Saurat O."/>
            <person name="Scarpelli C."/>
            <person name="Schiex T."/>
            <person name="Segurens B."/>
            <person name="Severin A.J."/>
            <person name="Sherrier D.J."/>
            <person name="Shi R."/>
            <person name="Sims S."/>
            <person name="Singer S.R."/>
            <person name="Sinharoy S."/>
            <person name="Sterck L."/>
            <person name="Viollet A."/>
            <person name="Wang B.B."/>
            <person name="Wang K."/>
            <person name="Wang M."/>
            <person name="Wang X."/>
            <person name="Warfsmann J."/>
            <person name="Weissenbach J."/>
            <person name="White D.D."/>
            <person name="White J.D."/>
            <person name="Wiley G.B."/>
            <person name="Wincker P."/>
            <person name="Xing Y."/>
            <person name="Yang L."/>
            <person name="Yao Z."/>
            <person name="Ying F."/>
            <person name="Zhai J."/>
            <person name="Zhou L."/>
            <person name="Zuber A."/>
            <person name="Denarie J."/>
            <person name="Dixon R.A."/>
            <person name="May G.D."/>
            <person name="Schwartz D.C."/>
            <person name="Rogers J."/>
            <person name="Quetier F."/>
            <person name="Town C.D."/>
            <person name="Roe B.A."/>
        </authorList>
    </citation>
    <scope>NUCLEOTIDE SEQUENCE [LARGE SCALE GENOMIC DNA]</scope>
    <source>
        <strain evidence="1">A17</strain>
        <strain evidence="2 3">cv. Jemalong A17</strain>
    </source>
</reference>
<evidence type="ECO:0000313" key="1">
    <source>
        <dbReference type="EMBL" id="AES94001.1"/>
    </source>
</evidence>
<dbReference type="EnsemblPlants" id="AES94001">
    <property type="protein sequence ID" value="AES94001"/>
    <property type="gene ID" value="MTR_5g009790"/>
</dbReference>
<name>G7KAQ5_MEDTR</name>
<dbReference type="Proteomes" id="UP000002051">
    <property type="component" value="Chromosome 5"/>
</dbReference>
<reference evidence="2" key="3">
    <citation type="submission" date="2015-04" db="UniProtKB">
        <authorList>
            <consortium name="EnsemblPlants"/>
        </authorList>
    </citation>
    <scope>IDENTIFICATION</scope>
    <source>
        <strain evidence="2">cv. Jemalong A17</strain>
    </source>
</reference>
<reference evidence="1 3" key="2">
    <citation type="journal article" date="2014" name="BMC Genomics">
        <title>An improved genome release (version Mt4.0) for the model legume Medicago truncatula.</title>
        <authorList>
            <person name="Tang H."/>
            <person name="Krishnakumar V."/>
            <person name="Bidwell S."/>
            <person name="Rosen B."/>
            <person name="Chan A."/>
            <person name="Zhou S."/>
            <person name="Gentzbittel L."/>
            <person name="Childs K.L."/>
            <person name="Yandell M."/>
            <person name="Gundlach H."/>
            <person name="Mayer K.F."/>
            <person name="Schwartz D.C."/>
            <person name="Town C.D."/>
        </authorList>
    </citation>
    <scope>GENOME REANNOTATION</scope>
    <source>
        <strain evidence="2 3">cv. Jemalong A17</strain>
    </source>
</reference>
<dbReference type="HOGENOM" id="CLU_073958_0_0_1"/>
<proteinExistence type="predicted"/>
<gene>
    <name evidence="1" type="ordered locus">MTR_5g009790</name>
</gene>
<accession>G7KAQ5</accession>
<protein>
    <submittedName>
        <fullName evidence="1 2">Uncharacterized protein</fullName>
    </submittedName>
</protein>
<evidence type="ECO:0000313" key="2">
    <source>
        <dbReference type="EnsemblPlants" id="AES94001"/>
    </source>
</evidence>
<dbReference type="PaxDb" id="3880-AES94001"/>
<sequence>MIDRLRLYDTKEIWSLQDEKYMISLKIKYLDSKISLLNERCDSYEVDQPSSNCEEKKEVINIDYNTQLQNILDDFLVSNQVSFDKFDVQCGDLVEKAHESQRKLVKMETECHKVVVEENLKVRSVDICPKSEPMGVKEIILVQIDACPSLRWESLYSKGLTVGAWEHLLLCANFIKFLPNKRKKKGDIFLLSFFSTLTVVEASSSMTLVTIACSSGIPKVHKEVVTCISKAKCTACVIGSHNSQKSNSVRYVCDRSSKKKFLVQSNNVCHMEIAIGVIGKTGVTIDGGDSVQTDSAIHHYIMRTVGGGNQTDACSHKSYEQVTIAR</sequence>
<keyword evidence="3" id="KW-1185">Reference proteome</keyword>